<protein>
    <submittedName>
        <fullName evidence="1">Uncharacterized protein</fullName>
    </submittedName>
</protein>
<dbReference type="EMBL" id="AGXA01000035">
    <property type="protein sequence ID" value="EKU92846.1"/>
    <property type="molecule type" value="Genomic_DNA"/>
</dbReference>
<dbReference type="AlphaFoldDB" id="K9EAJ7"/>
<name>K9EAJ7_9LACT</name>
<dbReference type="HOGENOM" id="CLU_2727895_0_0_9"/>
<proteinExistence type="predicted"/>
<evidence type="ECO:0000313" key="1">
    <source>
        <dbReference type="EMBL" id="EKU92846.1"/>
    </source>
</evidence>
<evidence type="ECO:0000313" key="2">
    <source>
        <dbReference type="Proteomes" id="UP000009875"/>
    </source>
</evidence>
<dbReference type="STRING" id="883081.HMPREF9698_01630"/>
<gene>
    <name evidence="1" type="ORF">HMPREF9698_01630</name>
</gene>
<reference evidence="1 2" key="1">
    <citation type="submission" date="2012-09" db="EMBL/GenBank/DDBJ databases">
        <title>The Genome Sequence of Alloiococcus otitis ATCC 51267.</title>
        <authorList>
            <consortium name="The Broad Institute Genome Sequencing Platform"/>
            <person name="Earl A."/>
            <person name="Ward D."/>
            <person name="Feldgarden M."/>
            <person name="Gevers D."/>
            <person name="Huys G."/>
            <person name="Walker B."/>
            <person name="Young S.K."/>
            <person name="Zeng Q."/>
            <person name="Gargeya S."/>
            <person name="Fitzgerald M."/>
            <person name="Haas B."/>
            <person name="Abouelleil A."/>
            <person name="Alvarado L."/>
            <person name="Arachchi H.M."/>
            <person name="Berlin A.M."/>
            <person name="Chapman S.B."/>
            <person name="Goldberg J."/>
            <person name="Griggs A."/>
            <person name="Gujja S."/>
            <person name="Hansen M."/>
            <person name="Howarth C."/>
            <person name="Imamovic A."/>
            <person name="Larimer J."/>
            <person name="McCowen C."/>
            <person name="Montmayeur A."/>
            <person name="Murphy C."/>
            <person name="Neiman D."/>
            <person name="Pearson M."/>
            <person name="Priest M."/>
            <person name="Roberts A."/>
            <person name="Saif S."/>
            <person name="Shea T."/>
            <person name="Sisk P."/>
            <person name="Sykes S."/>
            <person name="Wortman J."/>
            <person name="Nusbaum C."/>
            <person name="Birren B."/>
        </authorList>
    </citation>
    <scope>NUCLEOTIDE SEQUENCE [LARGE SCALE GENOMIC DNA]</scope>
    <source>
        <strain evidence="1 2">ATCC 51267</strain>
    </source>
</reference>
<dbReference type="Proteomes" id="UP000009875">
    <property type="component" value="Unassembled WGS sequence"/>
</dbReference>
<feature type="non-terminal residue" evidence="1">
    <location>
        <position position="1"/>
    </location>
</feature>
<keyword evidence="2" id="KW-1185">Reference proteome</keyword>
<comment type="caution">
    <text evidence="1">The sequence shown here is derived from an EMBL/GenBank/DDBJ whole genome shotgun (WGS) entry which is preliminary data.</text>
</comment>
<organism evidence="1 2">
    <name type="scientific">Alloiococcus otitis ATCC 51267</name>
    <dbReference type="NCBI Taxonomy" id="883081"/>
    <lineage>
        <taxon>Bacteria</taxon>
        <taxon>Bacillati</taxon>
        <taxon>Bacillota</taxon>
        <taxon>Bacilli</taxon>
        <taxon>Lactobacillales</taxon>
        <taxon>Carnobacteriaceae</taxon>
        <taxon>Alloiococcus</taxon>
    </lineage>
</organism>
<sequence>DRLVFKGSYNSGQNLVLAYHDDHVSFTRDGQNVLTDLAMFSFPETFKLRDGDTVSVKGGRLNAIEWRDKKR</sequence>
<accession>K9EAJ7</accession>
<dbReference type="RefSeq" id="WP_003779272.1">
    <property type="nucleotide sequence ID" value="NZ_JH992964.1"/>
</dbReference>